<accession>A0A0E0IA44</accession>
<protein>
    <submittedName>
        <fullName evidence="1">Uncharacterized protein</fullName>
    </submittedName>
</protein>
<dbReference type="AlphaFoldDB" id="A0A0E0IA44"/>
<dbReference type="HOGENOM" id="CLU_2561958_0_0_1"/>
<reference evidence="1" key="1">
    <citation type="submission" date="2015-04" db="UniProtKB">
        <authorList>
            <consortium name="EnsemblPlants"/>
        </authorList>
    </citation>
    <scope>IDENTIFICATION</scope>
    <source>
        <strain evidence="1">SL10</strain>
    </source>
</reference>
<dbReference type="Proteomes" id="UP000006591">
    <property type="component" value="Chromosome 8"/>
</dbReference>
<keyword evidence="2" id="KW-1185">Reference proteome</keyword>
<reference evidence="1" key="2">
    <citation type="submission" date="2018-04" db="EMBL/GenBank/DDBJ databases">
        <title>OnivRS2 (Oryza nivara Reference Sequence Version 2).</title>
        <authorList>
            <person name="Zhang J."/>
            <person name="Kudrna D."/>
            <person name="Lee S."/>
            <person name="Talag J."/>
            <person name="Rajasekar S."/>
            <person name="Welchert J."/>
            <person name="Hsing Y.-I."/>
            <person name="Wing R.A."/>
        </authorList>
    </citation>
    <scope>NUCLEOTIDE SEQUENCE [LARGE SCALE GENOMIC DNA]</scope>
    <source>
        <strain evidence="1">SL10</strain>
    </source>
</reference>
<evidence type="ECO:0000313" key="1">
    <source>
        <dbReference type="EnsemblPlants" id="ONIVA08G10910.1"/>
    </source>
</evidence>
<dbReference type="Gramene" id="ONIVA08G10910.1">
    <property type="protein sequence ID" value="ONIVA08G10910.1"/>
    <property type="gene ID" value="ONIVA08G10910"/>
</dbReference>
<organism evidence="1">
    <name type="scientific">Oryza nivara</name>
    <name type="common">Indian wild rice</name>
    <name type="synonym">Oryza sativa f. spontanea</name>
    <dbReference type="NCBI Taxonomy" id="4536"/>
    <lineage>
        <taxon>Eukaryota</taxon>
        <taxon>Viridiplantae</taxon>
        <taxon>Streptophyta</taxon>
        <taxon>Embryophyta</taxon>
        <taxon>Tracheophyta</taxon>
        <taxon>Spermatophyta</taxon>
        <taxon>Magnoliopsida</taxon>
        <taxon>Liliopsida</taxon>
        <taxon>Poales</taxon>
        <taxon>Poaceae</taxon>
        <taxon>BOP clade</taxon>
        <taxon>Oryzoideae</taxon>
        <taxon>Oryzeae</taxon>
        <taxon>Oryzinae</taxon>
        <taxon>Oryza</taxon>
    </lineage>
</organism>
<sequence length="95" mass="9715">MDGAGGVVHAQLVNVARDESPVCQALEAAGGAGWDGMDGCPTDCECRSFTGNVTTSYLPFLVVLPASASTARERGEKGSTKLGLLGGMSVVLSRR</sequence>
<evidence type="ECO:0000313" key="2">
    <source>
        <dbReference type="Proteomes" id="UP000006591"/>
    </source>
</evidence>
<name>A0A0E0IA44_ORYNI</name>
<proteinExistence type="predicted"/>
<dbReference type="EnsemblPlants" id="ONIVA08G10910.1">
    <property type="protein sequence ID" value="ONIVA08G10910.1"/>
    <property type="gene ID" value="ONIVA08G10910"/>
</dbReference>